<dbReference type="GO" id="GO:0043916">
    <property type="term" value="F:DNA-7-methylguanine glycosylase activity"/>
    <property type="evidence" value="ECO:0007669"/>
    <property type="project" value="TreeGrafter"/>
</dbReference>
<organism evidence="6 7">
    <name type="scientific">Limnovirga soli</name>
    <dbReference type="NCBI Taxonomy" id="2656915"/>
    <lineage>
        <taxon>Bacteria</taxon>
        <taxon>Pseudomonadati</taxon>
        <taxon>Bacteroidota</taxon>
        <taxon>Chitinophagia</taxon>
        <taxon>Chitinophagales</taxon>
        <taxon>Chitinophagaceae</taxon>
        <taxon>Limnovirga</taxon>
    </lineage>
</organism>
<keyword evidence="3" id="KW-0227">DNA damage</keyword>
<dbReference type="InterPro" id="IPR051912">
    <property type="entry name" value="Alkylbase_DNA_Glycosylase/TA"/>
</dbReference>
<name>A0A8J8FEP3_9BACT</name>
<protein>
    <recommendedName>
        <fullName evidence="2">DNA-3-methyladenine glycosylase II</fullName>
        <ecNumber evidence="2">3.2.2.21</ecNumber>
    </recommendedName>
</protein>
<evidence type="ECO:0000256" key="1">
    <source>
        <dbReference type="ARBA" id="ARBA00000086"/>
    </source>
</evidence>
<keyword evidence="7" id="KW-1185">Reference proteome</keyword>
<dbReference type="GO" id="GO:0005737">
    <property type="term" value="C:cytoplasm"/>
    <property type="evidence" value="ECO:0007669"/>
    <property type="project" value="TreeGrafter"/>
</dbReference>
<evidence type="ECO:0000313" key="6">
    <source>
        <dbReference type="EMBL" id="NNV56097.1"/>
    </source>
</evidence>
<evidence type="ECO:0000256" key="4">
    <source>
        <dbReference type="ARBA" id="ARBA00023204"/>
    </source>
</evidence>
<dbReference type="CDD" id="cd00056">
    <property type="entry name" value="ENDO3c"/>
    <property type="match status" value="1"/>
</dbReference>
<dbReference type="Gene3D" id="1.10.1670.40">
    <property type="match status" value="1"/>
</dbReference>
<sequence>MKHHVINTFDTSNFHMLCNALAKKDATLQAVLDAYGYPPLWSRQPNFATLIHIILEQQVSLASAKAAFVQLRNTLGTITPQQLLLLSDEELKACYFSRQKIVYARHLSQAVIEGQLVIEQLEHLPNQKVQEVLLKIKGIGLWTADVFMMMCLHRCDCFPLGDIALIKSVKEVKDLPATTSKEQIELLAQKWKPYRTIAAFMLWHAYLQKRNIVYQQP</sequence>
<evidence type="ECO:0000256" key="3">
    <source>
        <dbReference type="ARBA" id="ARBA00022763"/>
    </source>
</evidence>
<dbReference type="GO" id="GO:0006285">
    <property type="term" value="P:base-excision repair, AP site formation"/>
    <property type="evidence" value="ECO:0007669"/>
    <property type="project" value="TreeGrafter"/>
</dbReference>
<dbReference type="GO" id="GO:0032993">
    <property type="term" value="C:protein-DNA complex"/>
    <property type="evidence" value="ECO:0007669"/>
    <property type="project" value="TreeGrafter"/>
</dbReference>
<gene>
    <name evidence="6" type="ORF">GD597_11555</name>
</gene>
<dbReference type="SUPFAM" id="SSF48150">
    <property type="entry name" value="DNA-glycosylase"/>
    <property type="match status" value="1"/>
</dbReference>
<evidence type="ECO:0000313" key="7">
    <source>
        <dbReference type="Proteomes" id="UP000598971"/>
    </source>
</evidence>
<dbReference type="PANTHER" id="PTHR43003:SF5">
    <property type="entry name" value="DNA-3-METHYLADENINE GLYCOSYLASE"/>
    <property type="match status" value="1"/>
</dbReference>
<accession>A0A8J8FEP3</accession>
<dbReference type="EC" id="3.2.2.21" evidence="2"/>
<evidence type="ECO:0000256" key="2">
    <source>
        <dbReference type="ARBA" id="ARBA00012000"/>
    </source>
</evidence>
<feature type="domain" description="HhH-GPD" evidence="5">
    <location>
        <begin position="55"/>
        <end position="207"/>
    </location>
</feature>
<evidence type="ECO:0000259" key="5">
    <source>
        <dbReference type="SMART" id="SM00478"/>
    </source>
</evidence>
<dbReference type="Pfam" id="PF00730">
    <property type="entry name" value="HhH-GPD"/>
    <property type="match status" value="1"/>
</dbReference>
<keyword evidence="4" id="KW-0234">DNA repair</keyword>
<comment type="catalytic activity">
    <reaction evidence="1">
        <text>Hydrolysis of alkylated DNA, releasing 3-methyladenine, 3-methylguanine, 7-methylguanine and 7-methyladenine.</text>
        <dbReference type="EC" id="3.2.2.21"/>
    </reaction>
</comment>
<dbReference type="RefSeq" id="WP_171608034.1">
    <property type="nucleotide sequence ID" value="NZ_WHPF01000007.1"/>
</dbReference>
<dbReference type="InterPro" id="IPR011257">
    <property type="entry name" value="DNA_glycosylase"/>
</dbReference>
<dbReference type="Proteomes" id="UP000598971">
    <property type="component" value="Unassembled WGS sequence"/>
</dbReference>
<dbReference type="AlphaFoldDB" id="A0A8J8FEP3"/>
<dbReference type="EMBL" id="WHPF01000007">
    <property type="protein sequence ID" value="NNV56097.1"/>
    <property type="molecule type" value="Genomic_DNA"/>
</dbReference>
<reference evidence="6" key="1">
    <citation type="submission" date="2019-10" db="EMBL/GenBank/DDBJ databases">
        <title>Draft genome sequence of Panacibacter sp. KCS-6.</title>
        <authorList>
            <person name="Yim K.J."/>
        </authorList>
    </citation>
    <scope>NUCLEOTIDE SEQUENCE</scope>
    <source>
        <strain evidence="6">KCS-6</strain>
    </source>
</reference>
<dbReference type="GO" id="GO:0008725">
    <property type="term" value="F:DNA-3-methyladenine glycosylase activity"/>
    <property type="evidence" value="ECO:0007669"/>
    <property type="project" value="TreeGrafter"/>
</dbReference>
<comment type="caution">
    <text evidence="6">The sequence shown here is derived from an EMBL/GenBank/DDBJ whole genome shotgun (WGS) entry which is preliminary data.</text>
</comment>
<dbReference type="GO" id="GO:0006307">
    <property type="term" value="P:DNA alkylation repair"/>
    <property type="evidence" value="ECO:0007669"/>
    <property type="project" value="TreeGrafter"/>
</dbReference>
<proteinExistence type="predicted"/>
<dbReference type="GO" id="GO:0032131">
    <property type="term" value="F:alkylated DNA binding"/>
    <property type="evidence" value="ECO:0007669"/>
    <property type="project" value="TreeGrafter"/>
</dbReference>
<dbReference type="PANTHER" id="PTHR43003">
    <property type="entry name" value="DNA-3-METHYLADENINE GLYCOSYLASE"/>
    <property type="match status" value="1"/>
</dbReference>
<dbReference type="SMART" id="SM00478">
    <property type="entry name" value="ENDO3c"/>
    <property type="match status" value="1"/>
</dbReference>
<dbReference type="Gene3D" id="1.10.340.30">
    <property type="entry name" value="Hypothetical protein, domain 2"/>
    <property type="match status" value="1"/>
</dbReference>
<dbReference type="InterPro" id="IPR003265">
    <property type="entry name" value="HhH-GPD_domain"/>
</dbReference>